<evidence type="ECO:0000313" key="1">
    <source>
        <dbReference type="EMBL" id="SPO01928.1"/>
    </source>
</evidence>
<name>A0AAE8MYT5_9PEZI</name>
<accession>A0AAE8MYT5</accession>
<keyword evidence="2" id="KW-1185">Reference proteome</keyword>
<dbReference type="Gene3D" id="3.30.450.410">
    <property type="match status" value="1"/>
</dbReference>
<dbReference type="Proteomes" id="UP001187682">
    <property type="component" value="Unassembled WGS sequence"/>
</dbReference>
<dbReference type="SUPFAM" id="SSF160387">
    <property type="entry name" value="NosL/MerB-like"/>
    <property type="match status" value="1"/>
</dbReference>
<reference evidence="1" key="1">
    <citation type="submission" date="2018-03" db="EMBL/GenBank/DDBJ databases">
        <authorList>
            <person name="Guldener U."/>
        </authorList>
    </citation>
    <scope>NUCLEOTIDE SEQUENCE</scope>
</reference>
<proteinExistence type="predicted"/>
<evidence type="ECO:0000313" key="2">
    <source>
        <dbReference type="Proteomes" id="UP001187682"/>
    </source>
</evidence>
<protein>
    <submittedName>
        <fullName evidence="1">Uncharacterized protein</fullName>
    </submittedName>
</protein>
<organism evidence="1 2">
    <name type="scientific">Cephalotrichum gorgonifer</name>
    <dbReference type="NCBI Taxonomy" id="2041049"/>
    <lineage>
        <taxon>Eukaryota</taxon>
        <taxon>Fungi</taxon>
        <taxon>Dikarya</taxon>
        <taxon>Ascomycota</taxon>
        <taxon>Pezizomycotina</taxon>
        <taxon>Sordariomycetes</taxon>
        <taxon>Hypocreomycetidae</taxon>
        <taxon>Microascales</taxon>
        <taxon>Microascaceae</taxon>
        <taxon>Cephalotrichum</taxon>
    </lineage>
</organism>
<gene>
    <name evidence="1" type="ORF">DNG_04601</name>
</gene>
<dbReference type="InterPro" id="IPR053717">
    <property type="entry name" value="MerB_lyase_sf"/>
</dbReference>
<dbReference type="Pfam" id="PF03243">
    <property type="entry name" value="MerB"/>
    <property type="match status" value="1"/>
</dbReference>
<sequence>MAHPFSHLPTPFIVSQGDKSWWANCAWCAFGLASMLVSAGPVTVSVKSGAIGDDMRFSITQDGIHLQDGPGEEKQYIVHYSVPPSTWWSDVKFACGTIHLFKDRKEALDWCDTRGFDFGVTMGLETMWKLAKAWYEAKASYGYNRKTPDETSQLFHGLGMVSKFWTE</sequence>
<dbReference type="EMBL" id="ONZQ02000005">
    <property type="protein sequence ID" value="SPO01928.1"/>
    <property type="molecule type" value="Genomic_DNA"/>
</dbReference>
<dbReference type="AlphaFoldDB" id="A0AAE8MYT5"/>
<dbReference type="GO" id="GO:0018836">
    <property type="term" value="F:alkylmercury lyase activity"/>
    <property type="evidence" value="ECO:0007669"/>
    <property type="project" value="InterPro"/>
</dbReference>
<dbReference type="InterPro" id="IPR004927">
    <property type="entry name" value="MerB"/>
</dbReference>
<comment type="caution">
    <text evidence="1">The sequence shown here is derived from an EMBL/GenBank/DDBJ whole genome shotgun (WGS) entry which is preliminary data.</text>
</comment>